<accession>A0A8J1TLT6</accession>
<dbReference type="Proteomes" id="UP000749559">
    <property type="component" value="Unassembled WGS sequence"/>
</dbReference>
<reference evidence="1" key="1">
    <citation type="submission" date="2022-03" db="EMBL/GenBank/DDBJ databases">
        <authorList>
            <person name="Martin C."/>
        </authorList>
    </citation>
    <scope>NUCLEOTIDE SEQUENCE</scope>
</reference>
<dbReference type="AlphaFoldDB" id="A0A8J1TLT6"/>
<dbReference type="EMBL" id="CAIIXF020000012">
    <property type="protein sequence ID" value="CAH1801677.1"/>
    <property type="molecule type" value="Genomic_DNA"/>
</dbReference>
<comment type="caution">
    <text evidence="1">The sequence shown here is derived from an EMBL/GenBank/DDBJ whole genome shotgun (WGS) entry which is preliminary data.</text>
</comment>
<sequence length="262" mass="30298">MPNCDTVGFTGDDLLHSFEQCLNMARDLNANVIYYKKEIQCWIFKCQSNKIGTDWNYNWKPEPKNDTTGVTYALPHRYSQRCHNSYLMRQVVDSDSNMMSDCFQIFEHHEVKHLNECMIQACNDKANTFNFYNDGKVRCQTMHCEWNGKLNDYDLKPLIEGKGNVSTYRLSNVSKPCNTLSWNDSVQLPFKMPDCGKSIIYETTKALNQNLETFCKFGANIFQSHLSRVSRIIASKCPSNEEGTEWKYSPTTVDITLLLINL</sequence>
<keyword evidence="2" id="KW-1185">Reference proteome</keyword>
<protein>
    <submittedName>
        <fullName evidence="1">Uncharacterized protein</fullName>
    </submittedName>
</protein>
<gene>
    <name evidence="1" type="ORF">OFUS_LOCUS25445</name>
</gene>
<evidence type="ECO:0000313" key="2">
    <source>
        <dbReference type="Proteomes" id="UP000749559"/>
    </source>
</evidence>
<evidence type="ECO:0000313" key="1">
    <source>
        <dbReference type="EMBL" id="CAH1801677.1"/>
    </source>
</evidence>
<name>A0A8J1TLT6_OWEFU</name>
<organism evidence="1 2">
    <name type="scientific">Owenia fusiformis</name>
    <name type="common">Polychaete worm</name>
    <dbReference type="NCBI Taxonomy" id="6347"/>
    <lineage>
        <taxon>Eukaryota</taxon>
        <taxon>Metazoa</taxon>
        <taxon>Spiralia</taxon>
        <taxon>Lophotrochozoa</taxon>
        <taxon>Annelida</taxon>
        <taxon>Polychaeta</taxon>
        <taxon>Sedentaria</taxon>
        <taxon>Canalipalpata</taxon>
        <taxon>Sabellida</taxon>
        <taxon>Oweniida</taxon>
        <taxon>Oweniidae</taxon>
        <taxon>Owenia</taxon>
    </lineage>
</organism>
<feature type="non-terminal residue" evidence="1">
    <location>
        <position position="262"/>
    </location>
</feature>
<proteinExistence type="predicted"/>